<keyword evidence="4" id="KW-1003">Cell membrane</keyword>
<dbReference type="SUPFAM" id="SSF81345">
    <property type="entry name" value="ABC transporter involved in vitamin B12 uptake, BtuC"/>
    <property type="match status" value="1"/>
</dbReference>
<sequence length="373" mass="38605">MTSSPADLDAGSSAGSSADHYAGSGDTSHHRPHRRQRATIGVLALLCVVAVFAALAAGRYTVPVNEIVRMLLGQVLPLETTWYPQEKSVVLDVRLPRVLLSLLIGAGLAVTGAACQGVFQNPLASEHILGISSGASFGGALVLLLGLGSTALVAGSFLGGVAALVLVLAIARTARGLPLLVIILAGTVVGAMFNAFVSFITYIADPDDTLPTIVFWLMGSLASADYGKVLTALVPVAVGVTVITALRWRLNILSMGDDDARSLGVDPRALRTVLLTAVALTTAGAVAVAGVIGWVGLVVPHLARMLLGTSDNRFIIPASALLGGLYLTVVDTLSRTISPTELPIGILTAVIGAPFFIILLIRDRKQIWGGDQQ</sequence>
<evidence type="ECO:0000256" key="7">
    <source>
        <dbReference type="ARBA" id="ARBA00023136"/>
    </source>
</evidence>
<name>A0A2Z3YR57_9CORY</name>
<keyword evidence="7 9" id="KW-0472">Membrane</keyword>
<organism evidence="10 11">
    <name type="scientific">Corynebacterium provencense</name>
    <dbReference type="NCBI Taxonomy" id="1737425"/>
    <lineage>
        <taxon>Bacteria</taxon>
        <taxon>Bacillati</taxon>
        <taxon>Actinomycetota</taxon>
        <taxon>Actinomycetes</taxon>
        <taxon>Mycobacteriales</taxon>
        <taxon>Corynebacteriaceae</taxon>
        <taxon>Corynebacterium</taxon>
    </lineage>
</organism>
<feature type="compositionally biased region" description="Low complexity" evidence="8">
    <location>
        <begin position="1"/>
        <end position="26"/>
    </location>
</feature>
<dbReference type="FunFam" id="1.10.3470.10:FF:000001">
    <property type="entry name" value="Vitamin B12 ABC transporter permease BtuC"/>
    <property type="match status" value="1"/>
</dbReference>
<gene>
    <name evidence="10" type="ORF">Csp1_26550</name>
</gene>
<evidence type="ECO:0000256" key="5">
    <source>
        <dbReference type="ARBA" id="ARBA00022692"/>
    </source>
</evidence>
<dbReference type="Proteomes" id="UP000247696">
    <property type="component" value="Chromosome"/>
</dbReference>
<keyword evidence="5 9" id="KW-0812">Transmembrane</keyword>
<dbReference type="GO" id="GO:0022857">
    <property type="term" value="F:transmembrane transporter activity"/>
    <property type="evidence" value="ECO:0007669"/>
    <property type="project" value="InterPro"/>
</dbReference>
<evidence type="ECO:0000256" key="6">
    <source>
        <dbReference type="ARBA" id="ARBA00022989"/>
    </source>
</evidence>
<evidence type="ECO:0000313" key="11">
    <source>
        <dbReference type="Proteomes" id="UP000247696"/>
    </source>
</evidence>
<dbReference type="Pfam" id="PF01032">
    <property type="entry name" value="FecCD"/>
    <property type="match status" value="1"/>
</dbReference>
<feature type="transmembrane region" description="Helical" evidence="9">
    <location>
        <begin position="151"/>
        <end position="170"/>
    </location>
</feature>
<keyword evidence="11" id="KW-1185">Reference proteome</keyword>
<dbReference type="Gene3D" id="1.10.3470.10">
    <property type="entry name" value="ABC transporter involved in vitamin B12 uptake, BtuC"/>
    <property type="match status" value="1"/>
</dbReference>
<dbReference type="EMBL" id="CP024988">
    <property type="protein sequence ID" value="AWT27398.1"/>
    <property type="molecule type" value="Genomic_DNA"/>
</dbReference>
<evidence type="ECO:0000256" key="4">
    <source>
        <dbReference type="ARBA" id="ARBA00022475"/>
    </source>
</evidence>
<feature type="region of interest" description="Disordered" evidence="8">
    <location>
        <begin position="1"/>
        <end position="33"/>
    </location>
</feature>
<evidence type="ECO:0000256" key="2">
    <source>
        <dbReference type="ARBA" id="ARBA00007935"/>
    </source>
</evidence>
<dbReference type="STRING" id="1737425.GCA_900049755_01681"/>
<evidence type="ECO:0000256" key="9">
    <source>
        <dbReference type="SAM" id="Phobius"/>
    </source>
</evidence>
<proteinExistence type="inferred from homology"/>
<feature type="transmembrane region" description="Helical" evidence="9">
    <location>
        <begin position="177"/>
        <end position="204"/>
    </location>
</feature>
<feature type="transmembrane region" description="Helical" evidence="9">
    <location>
        <begin position="269"/>
        <end position="294"/>
    </location>
</feature>
<reference evidence="11" key="1">
    <citation type="submission" date="2017-11" db="EMBL/GenBank/DDBJ databases">
        <title>Otitis media/interna in a cat caused by the recently described species Corynebacterium provencense.</title>
        <authorList>
            <person name="Kittl S."/>
            <person name="Brodard I."/>
            <person name="Rychener L."/>
            <person name="Jores J."/>
            <person name="Roosje P."/>
            <person name="Gobeli Brawand S."/>
        </authorList>
    </citation>
    <scope>NUCLEOTIDE SEQUENCE [LARGE SCALE GENOMIC DNA]</scope>
    <source>
        <strain evidence="11">17KM38</strain>
    </source>
</reference>
<feature type="transmembrane region" description="Helical" evidence="9">
    <location>
        <begin position="314"/>
        <end position="330"/>
    </location>
</feature>
<dbReference type="InterPro" id="IPR000522">
    <property type="entry name" value="ABC_transptr_permease_BtuC"/>
</dbReference>
<dbReference type="CDD" id="cd06550">
    <property type="entry name" value="TM_ABC_iron-siderophores_like"/>
    <property type="match status" value="1"/>
</dbReference>
<dbReference type="PANTHER" id="PTHR30472:SF70">
    <property type="entry name" value="MOLYBDATE IMPORT SYSTEM PERMEASE PROTEIN MOLB"/>
    <property type="match status" value="1"/>
</dbReference>
<feature type="transmembrane region" description="Helical" evidence="9">
    <location>
        <begin position="342"/>
        <end position="361"/>
    </location>
</feature>
<protein>
    <submittedName>
        <fullName evidence="10">Putative ABC transporter permease protein</fullName>
    </submittedName>
</protein>
<dbReference type="PANTHER" id="PTHR30472">
    <property type="entry name" value="FERRIC ENTEROBACTIN TRANSPORT SYSTEM PERMEASE PROTEIN"/>
    <property type="match status" value="1"/>
</dbReference>
<dbReference type="GO" id="GO:0033214">
    <property type="term" value="P:siderophore-iron import into cell"/>
    <property type="evidence" value="ECO:0007669"/>
    <property type="project" value="TreeGrafter"/>
</dbReference>
<accession>A0A2Z3YR57</accession>
<comment type="subcellular location">
    <subcellularLocation>
        <location evidence="1">Cell membrane</location>
        <topology evidence="1">Multi-pass membrane protein</topology>
    </subcellularLocation>
</comment>
<evidence type="ECO:0000256" key="1">
    <source>
        <dbReference type="ARBA" id="ARBA00004651"/>
    </source>
</evidence>
<evidence type="ECO:0000256" key="8">
    <source>
        <dbReference type="SAM" id="MobiDB-lite"/>
    </source>
</evidence>
<feature type="transmembrane region" description="Helical" evidence="9">
    <location>
        <begin position="98"/>
        <end position="119"/>
    </location>
</feature>
<feature type="transmembrane region" description="Helical" evidence="9">
    <location>
        <begin position="40"/>
        <end position="62"/>
    </location>
</feature>
<keyword evidence="3" id="KW-0813">Transport</keyword>
<feature type="transmembrane region" description="Helical" evidence="9">
    <location>
        <begin position="226"/>
        <end position="248"/>
    </location>
</feature>
<dbReference type="InterPro" id="IPR037294">
    <property type="entry name" value="ABC_BtuC-like"/>
</dbReference>
<dbReference type="OrthoDB" id="9782305at2"/>
<dbReference type="RefSeq" id="WP_110482297.1">
    <property type="nucleotide sequence ID" value="NZ_CP024988.1"/>
</dbReference>
<keyword evidence="6 9" id="KW-1133">Transmembrane helix</keyword>
<evidence type="ECO:0000256" key="3">
    <source>
        <dbReference type="ARBA" id="ARBA00022448"/>
    </source>
</evidence>
<dbReference type="GO" id="GO:0005886">
    <property type="term" value="C:plasma membrane"/>
    <property type="evidence" value="ECO:0007669"/>
    <property type="project" value="UniProtKB-SubCell"/>
</dbReference>
<dbReference type="KEGG" id="cpre:Csp1_26550"/>
<evidence type="ECO:0000313" key="10">
    <source>
        <dbReference type="EMBL" id="AWT27398.1"/>
    </source>
</evidence>
<dbReference type="AlphaFoldDB" id="A0A2Z3YR57"/>
<comment type="similarity">
    <text evidence="2">Belongs to the binding-protein-dependent transport system permease family. FecCD subfamily.</text>
</comment>